<feature type="transmembrane region" description="Helical" evidence="6">
    <location>
        <begin position="180"/>
        <end position="197"/>
    </location>
</feature>
<evidence type="ECO:0000256" key="5">
    <source>
        <dbReference type="ARBA" id="ARBA00023136"/>
    </source>
</evidence>
<dbReference type="PIRSF" id="PIRSF035875">
    <property type="entry name" value="RNase_BN"/>
    <property type="match status" value="1"/>
</dbReference>
<evidence type="ECO:0000256" key="6">
    <source>
        <dbReference type="SAM" id="Phobius"/>
    </source>
</evidence>
<dbReference type="GO" id="GO:0005886">
    <property type="term" value="C:plasma membrane"/>
    <property type="evidence" value="ECO:0007669"/>
    <property type="project" value="UniProtKB-SubCell"/>
</dbReference>
<evidence type="ECO:0000256" key="1">
    <source>
        <dbReference type="ARBA" id="ARBA00004651"/>
    </source>
</evidence>
<dbReference type="Proteomes" id="UP000655420">
    <property type="component" value="Unassembled WGS sequence"/>
</dbReference>
<keyword evidence="8" id="KW-1185">Reference proteome</keyword>
<organism evidence="7 8">
    <name type="scientific">Thermohalobaculum xanthum</name>
    <dbReference type="NCBI Taxonomy" id="2753746"/>
    <lineage>
        <taxon>Bacteria</taxon>
        <taxon>Pseudomonadati</taxon>
        <taxon>Pseudomonadota</taxon>
        <taxon>Alphaproteobacteria</taxon>
        <taxon>Rhodobacterales</taxon>
        <taxon>Paracoccaceae</taxon>
        <taxon>Thermohalobaculum</taxon>
    </lineage>
</organism>
<protein>
    <submittedName>
        <fullName evidence="7">YihY/virulence factor BrkB family protein</fullName>
    </submittedName>
</protein>
<keyword evidence="5 6" id="KW-0472">Membrane</keyword>
<sequence length="285" mass="30746">MRRMLAPVVEAARFVAAVVQRYVNHEGGVLAGHIAYSGMLSLMPFLIFATALAGFVVGPEETTAALDAMFRALPEHVALTLKPVVLEVIGQRRSGILTVAALGTIWAASNGVEAVRIALDRAYEGDIRRHFTLNRIFAIGIVLAGFVTFILLGVLIVFAPLAFRLLDREMGVQIPFAADVVRYAISAGVLAAFLWKVHRVLPSRRMRGMRLWPGIAATVIVMILSGEAFSQYLAIAPNFAVTYGTMGGVVVTLLFFYITGVALILGAEVNAVVNAARLKQPDPEE</sequence>
<dbReference type="InterPro" id="IPR017039">
    <property type="entry name" value="Virul_fac_BrkB"/>
</dbReference>
<dbReference type="PANTHER" id="PTHR30213:SF0">
    <property type="entry name" value="UPF0761 MEMBRANE PROTEIN YIHY"/>
    <property type="match status" value="1"/>
</dbReference>
<evidence type="ECO:0000256" key="2">
    <source>
        <dbReference type="ARBA" id="ARBA00022475"/>
    </source>
</evidence>
<gene>
    <name evidence="7" type="ORF">H0I76_07205</name>
</gene>
<feature type="transmembrane region" description="Helical" evidence="6">
    <location>
        <begin position="249"/>
        <end position="273"/>
    </location>
</feature>
<comment type="caution">
    <text evidence="7">The sequence shown here is derived from an EMBL/GenBank/DDBJ whole genome shotgun (WGS) entry which is preliminary data.</text>
</comment>
<name>A0A8J7SBI9_9RHOB</name>
<feature type="transmembrane region" description="Helical" evidence="6">
    <location>
        <begin position="33"/>
        <end position="57"/>
    </location>
</feature>
<evidence type="ECO:0000313" key="8">
    <source>
        <dbReference type="Proteomes" id="UP000655420"/>
    </source>
</evidence>
<feature type="transmembrane region" description="Helical" evidence="6">
    <location>
        <begin position="209"/>
        <end position="229"/>
    </location>
</feature>
<accession>A0A8J7SBI9</accession>
<comment type="subcellular location">
    <subcellularLocation>
        <location evidence="1">Cell membrane</location>
        <topology evidence="1">Multi-pass membrane protein</topology>
    </subcellularLocation>
</comment>
<keyword evidence="4 6" id="KW-1133">Transmembrane helix</keyword>
<evidence type="ECO:0000256" key="4">
    <source>
        <dbReference type="ARBA" id="ARBA00022989"/>
    </source>
</evidence>
<reference evidence="7" key="1">
    <citation type="submission" date="2020-12" db="EMBL/GenBank/DDBJ databases">
        <title>Bacterial taxonomy.</title>
        <authorList>
            <person name="Pan X."/>
        </authorList>
    </citation>
    <scope>NUCLEOTIDE SEQUENCE</scope>
    <source>
        <strain evidence="7">M0105</strain>
    </source>
</reference>
<dbReference type="NCBIfam" id="TIGR00765">
    <property type="entry name" value="yihY_not_rbn"/>
    <property type="match status" value="1"/>
</dbReference>
<feature type="transmembrane region" description="Helical" evidence="6">
    <location>
        <begin position="136"/>
        <end position="160"/>
    </location>
</feature>
<evidence type="ECO:0000256" key="3">
    <source>
        <dbReference type="ARBA" id="ARBA00022692"/>
    </source>
</evidence>
<keyword evidence="2" id="KW-1003">Cell membrane</keyword>
<evidence type="ECO:0000313" key="7">
    <source>
        <dbReference type="EMBL" id="MBK0398972.1"/>
    </source>
</evidence>
<keyword evidence="3 6" id="KW-0812">Transmembrane</keyword>
<proteinExistence type="predicted"/>
<dbReference type="AlphaFoldDB" id="A0A8J7SBI9"/>
<dbReference type="PANTHER" id="PTHR30213">
    <property type="entry name" value="INNER MEMBRANE PROTEIN YHJD"/>
    <property type="match status" value="1"/>
</dbReference>
<dbReference type="Pfam" id="PF03631">
    <property type="entry name" value="Virul_fac_BrkB"/>
    <property type="match status" value="1"/>
</dbReference>
<dbReference type="EMBL" id="JAEHHL010000002">
    <property type="protein sequence ID" value="MBK0398972.1"/>
    <property type="molecule type" value="Genomic_DNA"/>
</dbReference>